<name>A0A6G3ZV82_9BACL</name>
<evidence type="ECO:0000256" key="7">
    <source>
        <dbReference type="ARBA" id="ARBA00023163"/>
    </source>
</evidence>
<dbReference type="GO" id="GO:0003700">
    <property type="term" value="F:DNA-binding transcription factor activity"/>
    <property type="evidence" value="ECO:0007669"/>
    <property type="project" value="InterPro"/>
</dbReference>
<dbReference type="InterPro" id="IPR051313">
    <property type="entry name" value="Bact_iron-sidero_bind"/>
</dbReference>
<dbReference type="PROSITE" id="PS00041">
    <property type="entry name" value="HTH_ARAC_FAMILY_1"/>
    <property type="match status" value="1"/>
</dbReference>
<dbReference type="GO" id="GO:1901678">
    <property type="term" value="P:iron coordination entity transport"/>
    <property type="evidence" value="ECO:0007669"/>
    <property type="project" value="UniProtKB-ARBA"/>
</dbReference>
<dbReference type="PANTHER" id="PTHR30532:SF1">
    <property type="entry name" value="IRON(3+)-HYDROXAMATE-BINDING PROTEIN FHUD"/>
    <property type="match status" value="1"/>
</dbReference>
<proteinExistence type="inferred from homology"/>
<keyword evidence="6" id="KW-0238">DNA-binding</keyword>
<evidence type="ECO:0000313" key="10">
    <source>
        <dbReference type="EMBL" id="NEW05980.1"/>
    </source>
</evidence>
<evidence type="ECO:0000256" key="6">
    <source>
        <dbReference type="ARBA" id="ARBA00023125"/>
    </source>
</evidence>
<evidence type="ECO:0000259" key="8">
    <source>
        <dbReference type="PROSITE" id="PS01124"/>
    </source>
</evidence>
<evidence type="ECO:0000256" key="2">
    <source>
        <dbReference type="ARBA" id="ARBA00008814"/>
    </source>
</evidence>
<keyword evidence="4" id="KW-0732">Signal</keyword>
<dbReference type="SUPFAM" id="SSF46689">
    <property type="entry name" value="Homeodomain-like"/>
    <property type="match status" value="2"/>
</dbReference>
<dbReference type="GO" id="GO:0030288">
    <property type="term" value="C:outer membrane-bounded periplasmic space"/>
    <property type="evidence" value="ECO:0007669"/>
    <property type="project" value="TreeGrafter"/>
</dbReference>
<protein>
    <submittedName>
        <fullName evidence="10">AraC family transcriptional regulator</fullName>
    </submittedName>
</protein>
<dbReference type="InterPro" id="IPR009057">
    <property type="entry name" value="Homeodomain-like_sf"/>
</dbReference>
<comment type="similarity">
    <text evidence="2">Belongs to the bacterial solute-binding protein 8 family.</text>
</comment>
<feature type="domain" description="HTH araC/xylS-type" evidence="8">
    <location>
        <begin position="176"/>
        <end position="274"/>
    </location>
</feature>
<dbReference type="InterPro" id="IPR020449">
    <property type="entry name" value="Tscrpt_reg_AraC-type_HTH"/>
</dbReference>
<dbReference type="SMART" id="SM00342">
    <property type="entry name" value="HTH_ARAC"/>
    <property type="match status" value="1"/>
</dbReference>
<keyword evidence="3" id="KW-0813">Transport</keyword>
<dbReference type="InterPro" id="IPR037923">
    <property type="entry name" value="HTH-like"/>
</dbReference>
<dbReference type="PRINTS" id="PR00032">
    <property type="entry name" value="HTHARAC"/>
</dbReference>
<reference evidence="10" key="1">
    <citation type="submission" date="2020-02" db="EMBL/GenBank/DDBJ databases">
        <authorList>
            <person name="Shen X.-R."/>
            <person name="Zhang Y.-X."/>
        </authorList>
    </citation>
    <scope>NUCLEOTIDE SEQUENCE</scope>
    <source>
        <strain evidence="10">SYP-B3998</strain>
    </source>
</reference>
<evidence type="ECO:0000256" key="5">
    <source>
        <dbReference type="ARBA" id="ARBA00023015"/>
    </source>
</evidence>
<keyword evidence="7" id="KW-0804">Transcription</keyword>
<keyword evidence="5" id="KW-0805">Transcription regulation</keyword>
<dbReference type="PANTHER" id="PTHR30532">
    <property type="entry name" value="IRON III DICITRATE-BINDING PERIPLASMIC PROTEIN"/>
    <property type="match status" value="1"/>
</dbReference>
<feature type="domain" description="Fe/B12 periplasmic-binding" evidence="9">
    <location>
        <begin position="296"/>
        <end position="554"/>
    </location>
</feature>
<dbReference type="EMBL" id="JAAIKC010000002">
    <property type="protein sequence ID" value="NEW05980.1"/>
    <property type="molecule type" value="Genomic_DNA"/>
</dbReference>
<dbReference type="PROSITE" id="PS50983">
    <property type="entry name" value="FE_B12_PBP"/>
    <property type="match status" value="1"/>
</dbReference>
<evidence type="ECO:0000256" key="4">
    <source>
        <dbReference type="ARBA" id="ARBA00022729"/>
    </source>
</evidence>
<evidence type="ECO:0000256" key="3">
    <source>
        <dbReference type="ARBA" id="ARBA00022448"/>
    </source>
</evidence>
<organism evidence="10">
    <name type="scientific">Paenibacillus sp. SYP-B3998</name>
    <dbReference type="NCBI Taxonomy" id="2678564"/>
    <lineage>
        <taxon>Bacteria</taxon>
        <taxon>Bacillati</taxon>
        <taxon>Bacillota</taxon>
        <taxon>Bacilli</taxon>
        <taxon>Bacillales</taxon>
        <taxon>Paenibacillaceae</taxon>
        <taxon>Paenibacillus</taxon>
    </lineage>
</organism>
<dbReference type="GO" id="GO:0043565">
    <property type="term" value="F:sequence-specific DNA binding"/>
    <property type="evidence" value="ECO:0007669"/>
    <property type="project" value="InterPro"/>
</dbReference>
<dbReference type="Pfam" id="PF12833">
    <property type="entry name" value="HTH_18"/>
    <property type="match status" value="1"/>
</dbReference>
<dbReference type="Pfam" id="PF01497">
    <property type="entry name" value="Peripla_BP_2"/>
    <property type="match status" value="1"/>
</dbReference>
<dbReference type="SUPFAM" id="SSF53807">
    <property type="entry name" value="Helical backbone' metal receptor"/>
    <property type="match status" value="1"/>
</dbReference>
<dbReference type="Gene3D" id="3.40.50.1980">
    <property type="entry name" value="Nitrogenase molybdenum iron protein domain"/>
    <property type="match status" value="2"/>
</dbReference>
<comment type="subcellular location">
    <subcellularLocation>
        <location evidence="1">Cell envelope</location>
    </subcellularLocation>
</comment>
<evidence type="ECO:0000259" key="9">
    <source>
        <dbReference type="PROSITE" id="PS50983"/>
    </source>
</evidence>
<dbReference type="RefSeq" id="WP_163944008.1">
    <property type="nucleotide sequence ID" value="NZ_JAAIKC010000002.1"/>
</dbReference>
<dbReference type="InterPro" id="IPR018062">
    <property type="entry name" value="HTH_AraC-typ_CS"/>
</dbReference>
<dbReference type="InterPro" id="IPR018060">
    <property type="entry name" value="HTH_AraC"/>
</dbReference>
<dbReference type="Gene3D" id="1.10.10.60">
    <property type="entry name" value="Homeodomain-like"/>
    <property type="match status" value="2"/>
</dbReference>
<gene>
    <name evidence="10" type="ORF">GK047_08160</name>
</gene>
<comment type="caution">
    <text evidence="10">The sequence shown here is derived from an EMBL/GenBank/DDBJ whole genome shotgun (WGS) entry which is preliminary data.</text>
</comment>
<dbReference type="AlphaFoldDB" id="A0A6G3ZV82"/>
<dbReference type="InterPro" id="IPR002491">
    <property type="entry name" value="ABC_transptr_periplasmic_BD"/>
</dbReference>
<dbReference type="PROSITE" id="PS01124">
    <property type="entry name" value="HTH_ARAC_FAMILY_2"/>
    <property type="match status" value="1"/>
</dbReference>
<sequence length="554" mass="63554">MTQPIVTTLPLRSLLFQLLEVAHKEHPANWKSERIVCKRHHLFVFKIGTGVLYIDNNQYHFAPGKSYIVPPGSSLCVQSDFDCETSYFLITFTTLQSKPNDETVVYTHPIIPNRYELSAYPFSRLIRLIEELYAGRDCSSDIEWYTQQLRFMQLMGFVLEHNLRSDHSLSATHSVENTIQYLNRHYMENITVKQLVQLANVSQWQFTPIFQELTGKKPLDYLTDLRINHAKELLRSSDEPLREIAAKVGFADEYYFNRRFRNTAGITPKQYARRMRGKVRVMDWTGHEVDIPVMPQRVIYHGETFGDLIALGVEAIGSASTFIRGTIYEDHLDDIHDIGHPFNSDKSRMLEPDLIIVANEDENLYSTISQIAPTVTFNSFAPLERRLHTLGDLLGKQKEAKLWLDAYTAKESTMWLDLQSHMKTDETASVFIFDHGNRLFVMGTTGLSSALYHPFGFKPGDKIQELLASGQAFMEITTDQLSAYAGDRIFMLLGHNEISRQATHALMQSSLWRKLPAVRNGYVYQVNALHWNLGDALTRERLLQALPLLLARTS</sequence>
<dbReference type="SUPFAM" id="SSF51215">
    <property type="entry name" value="Regulatory protein AraC"/>
    <property type="match status" value="1"/>
</dbReference>
<evidence type="ECO:0000256" key="1">
    <source>
        <dbReference type="ARBA" id="ARBA00004196"/>
    </source>
</evidence>
<accession>A0A6G3ZV82</accession>